<gene>
    <name evidence="6" type="ORF">BC739_000072</name>
</gene>
<dbReference type="SUPFAM" id="SSF49482">
    <property type="entry name" value="Aromatic compound dioxygenase"/>
    <property type="match status" value="1"/>
</dbReference>
<dbReference type="Pfam" id="PF00775">
    <property type="entry name" value="Dioxygenase_C"/>
    <property type="match status" value="1"/>
</dbReference>
<feature type="domain" description="Intradiol ring-cleavage dioxygenases" evidence="5">
    <location>
        <begin position="51"/>
        <end position="208"/>
    </location>
</feature>
<dbReference type="CDD" id="cd00421">
    <property type="entry name" value="intradiol_dioxygenase"/>
    <property type="match status" value="1"/>
</dbReference>
<organism evidence="6 7">
    <name type="scientific">Kutzneria viridogrisea</name>
    <dbReference type="NCBI Taxonomy" id="47990"/>
    <lineage>
        <taxon>Bacteria</taxon>
        <taxon>Bacillati</taxon>
        <taxon>Actinomycetota</taxon>
        <taxon>Actinomycetes</taxon>
        <taxon>Pseudonocardiales</taxon>
        <taxon>Pseudonocardiaceae</taxon>
        <taxon>Kutzneria</taxon>
    </lineage>
</organism>
<comment type="similarity">
    <text evidence="1">Belongs to the intradiol ring-cleavage dioxygenase family.</text>
</comment>
<keyword evidence="2" id="KW-0223">Dioxygenase</keyword>
<dbReference type="RefSeq" id="WP_025359472.1">
    <property type="nucleotide sequence ID" value="NZ_BAAABQ010000010.1"/>
</dbReference>
<protein>
    <submittedName>
        <fullName evidence="6">Protocatechuate 3,4-dioxygenase beta subunit</fullName>
    </submittedName>
</protein>
<dbReference type="InterPro" id="IPR015889">
    <property type="entry name" value="Intradiol_dOase_core"/>
</dbReference>
<feature type="chain" id="PRO_5046307225" evidence="4">
    <location>
        <begin position="28"/>
        <end position="211"/>
    </location>
</feature>
<sequence>MDPTTRRAALKVGAAAALAAGLTAVSAGSSPAARLPLTPACTDGDDTPGNIEGPYFKRNSPLRSDLRTAGVTGVLLTLRGTVHSEHCLPVPGALLEFWQADDKGVYDNTGFTLRGHQYTPADGTYSLETIVPKDYVDAGTHRTPHIHVKVQPANGRVLTSQLFFPDTTTAYGLDFAQLNARDRFLNRKCTLALGVLSDNHYAANFDFVVAA</sequence>
<feature type="signal peptide" evidence="4">
    <location>
        <begin position="1"/>
        <end position="27"/>
    </location>
</feature>
<evidence type="ECO:0000256" key="4">
    <source>
        <dbReference type="SAM" id="SignalP"/>
    </source>
</evidence>
<name>A0ABR6B7V2_9PSEU</name>
<evidence type="ECO:0000313" key="7">
    <source>
        <dbReference type="Proteomes" id="UP000517916"/>
    </source>
</evidence>
<dbReference type="PANTHER" id="PTHR33711:SF11">
    <property type="entry name" value="DIOXYGENASE"/>
    <property type="match status" value="1"/>
</dbReference>
<evidence type="ECO:0000313" key="6">
    <source>
        <dbReference type="EMBL" id="MBA8922875.1"/>
    </source>
</evidence>
<dbReference type="EMBL" id="JACJID010000001">
    <property type="protein sequence ID" value="MBA8922875.1"/>
    <property type="molecule type" value="Genomic_DNA"/>
</dbReference>
<keyword evidence="4" id="KW-0732">Signal</keyword>
<evidence type="ECO:0000256" key="3">
    <source>
        <dbReference type="ARBA" id="ARBA00023002"/>
    </source>
</evidence>
<dbReference type="InterPro" id="IPR050770">
    <property type="entry name" value="Intradiol_RC_Dioxygenase"/>
</dbReference>
<dbReference type="InterPro" id="IPR006311">
    <property type="entry name" value="TAT_signal"/>
</dbReference>
<dbReference type="InterPro" id="IPR000627">
    <property type="entry name" value="Intradiol_dOase_C"/>
</dbReference>
<comment type="caution">
    <text evidence="6">The sequence shown here is derived from an EMBL/GenBank/DDBJ whole genome shotgun (WGS) entry which is preliminary data.</text>
</comment>
<dbReference type="Gene3D" id="2.60.130.10">
    <property type="entry name" value="Aromatic compound dioxygenase"/>
    <property type="match status" value="1"/>
</dbReference>
<evidence type="ECO:0000259" key="5">
    <source>
        <dbReference type="Pfam" id="PF00775"/>
    </source>
</evidence>
<evidence type="ECO:0000256" key="1">
    <source>
        <dbReference type="ARBA" id="ARBA00007825"/>
    </source>
</evidence>
<evidence type="ECO:0000256" key="2">
    <source>
        <dbReference type="ARBA" id="ARBA00022964"/>
    </source>
</evidence>
<reference evidence="6 7" key="1">
    <citation type="submission" date="2020-08" db="EMBL/GenBank/DDBJ databases">
        <title>Genomic Encyclopedia of Archaeal and Bacterial Type Strains, Phase II (KMG-II): from individual species to whole genera.</title>
        <authorList>
            <person name="Goeker M."/>
        </authorList>
    </citation>
    <scope>NUCLEOTIDE SEQUENCE [LARGE SCALE GENOMIC DNA]</scope>
    <source>
        <strain evidence="6 7">DSM 43850</strain>
    </source>
</reference>
<dbReference type="Proteomes" id="UP000517916">
    <property type="component" value="Unassembled WGS sequence"/>
</dbReference>
<dbReference type="PANTHER" id="PTHR33711">
    <property type="entry name" value="DIOXYGENASE, PUTATIVE (AFU_ORTHOLOGUE AFUA_2G02910)-RELATED"/>
    <property type="match status" value="1"/>
</dbReference>
<accession>A0ABR6B7V2</accession>
<proteinExistence type="inferred from homology"/>
<dbReference type="PROSITE" id="PS51318">
    <property type="entry name" value="TAT"/>
    <property type="match status" value="1"/>
</dbReference>
<keyword evidence="3" id="KW-0560">Oxidoreductase</keyword>
<keyword evidence="7" id="KW-1185">Reference proteome</keyword>